<protein>
    <recommendedName>
        <fullName evidence="4">N-acetyltransferase domain-containing protein</fullName>
    </recommendedName>
</protein>
<feature type="region of interest" description="Disordered" evidence="1">
    <location>
        <begin position="75"/>
        <end position="169"/>
    </location>
</feature>
<evidence type="ECO:0008006" key="4">
    <source>
        <dbReference type="Google" id="ProtNLM"/>
    </source>
</evidence>
<dbReference type="AlphaFoldDB" id="A0ABD2X0Q3"/>
<keyword evidence="3" id="KW-1185">Reference proteome</keyword>
<proteinExistence type="predicted"/>
<feature type="compositionally biased region" description="Basic residues" evidence="1">
    <location>
        <begin position="105"/>
        <end position="162"/>
    </location>
</feature>
<feature type="compositionally biased region" description="Basic and acidic residues" evidence="1">
    <location>
        <begin position="75"/>
        <end position="103"/>
    </location>
</feature>
<evidence type="ECO:0000313" key="2">
    <source>
        <dbReference type="EMBL" id="KAL3398443.1"/>
    </source>
</evidence>
<organism evidence="2 3">
    <name type="scientific">Trichogramma kaykai</name>
    <dbReference type="NCBI Taxonomy" id="54128"/>
    <lineage>
        <taxon>Eukaryota</taxon>
        <taxon>Metazoa</taxon>
        <taxon>Ecdysozoa</taxon>
        <taxon>Arthropoda</taxon>
        <taxon>Hexapoda</taxon>
        <taxon>Insecta</taxon>
        <taxon>Pterygota</taxon>
        <taxon>Neoptera</taxon>
        <taxon>Endopterygota</taxon>
        <taxon>Hymenoptera</taxon>
        <taxon>Apocrita</taxon>
        <taxon>Proctotrupomorpha</taxon>
        <taxon>Chalcidoidea</taxon>
        <taxon>Trichogrammatidae</taxon>
        <taxon>Trichogramma</taxon>
    </lineage>
</organism>
<dbReference type="EMBL" id="JBJJXI010000059">
    <property type="protein sequence ID" value="KAL3398443.1"/>
    <property type="molecule type" value="Genomic_DNA"/>
</dbReference>
<name>A0ABD2X0Q3_9HYME</name>
<accession>A0ABD2X0Q3</accession>
<gene>
    <name evidence="2" type="ORF">TKK_007603</name>
</gene>
<comment type="caution">
    <text evidence="2">The sequence shown here is derived from an EMBL/GenBank/DDBJ whole genome shotgun (WGS) entry which is preliminary data.</text>
</comment>
<dbReference type="Proteomes" id="UP001627154">
    <property type="component" value="Unassembled WGS sequence"/>
</dbReference>
<reference evidence="2 3" key="1">
    <citation type="journal article" date="2024" name="bioRxiv">
        <title>A reference genome for Trichogramma kaykai: A tiny desert-dwelling parasitoid wasp with competing sex-ratio distorters.</title>
        <authorList>
            <person name="Culotta J."/>
            <person name="Lindsey A.R."/>
        </authorList>
    </citation>
    <scope>NUCLEOTIDE SEQUENCE [LARGE SCALE GENOMIC DNA]</scope>
    <source>
        <strain evidence="2 3">KSX58</strain>
    </source>
</reference>
<sequence>MSMYLYYYNDQIGGGIRNIYVGAPRQRGHGVGGWLGGLIRTIAPYIRNGAKAVGKEAARAGVQILGDVSRGDMSLHDSVRMRSRESGRKLAKKASEKLSDIMKGRGYKARRRRGDGQSKKKRSSIRRVKNKTIKRSNRKKLKSSIKKKQSANKKRKNIKRKRDISDIFA</sequence>
<evidence type="ECO:0000313" key="3">
    <source>
        <dbReference type="Proteomes" id="UP001627154"/>
    </source>
</evidence>
<evidence type="ECO:0000256" key="1">
    <source>
        <dbReference type="SAM" id="MobiDB-lite"/>
    </source>
</evidence>